<dbReference type="PANTHER" id="PTHR43699:SF1">
    <property type="entry name" value="3-DEHYDROQUINATE DEHYDRATASE"/>
    <property type="match status" value="1"/>
</dbReference>
<dbReference type="Pfam" id="PF01487">
    <property type="entry name" value="DHquinase_I"/>
    <property type="match status" value="1"/>
</dbReference>
<feature type="binding site" evidence="5">
    <location>
        <position position="25"/>
    </location>
    <ligand>
        <name>3-dehydroquinate</name>
        <dbReference type="ChEBI" id="CHEBI:32364"/>
    </ligand>
</feature>
<evidence type="ECO:0000313" key="6">
    <source>
        <dbReference type="EMBL" id="ANF95751.1"/>
    </source>
</evidence>
<feature type="binding site" evidence="5">
    <location>
        <position position="86"/>
    </location>
    <ligand>
        <name>3-dehydroquinate</name>
        <dbReference type="ChEBI" id="CHEBI:32364"/>
    </ligand>
</feature>
<dbReference type="GO" id="GO:0046279">
    <property type="term" value="P:3,4-dihydroxybenzoate biosynthetic process"/>
    <property type="evidence" value="ECO:0007669"/>
    <property type="project" value="TreeGrafter"/>
</dbReference>
<evidence type="ECO:0000256" key="1">
    <source>
        <dbReference type="ARBA" id="ARBA00001864"/>
    </source>
</evidence>
<dbReference type="SUPFAM" id="SSF51569">
    <property type="entry name" value="Aldolase"/>
    <property type="match status" value="1"/>
</dbReference>
<proteinExistence type="inferred from homology"/>
<comment type="subunit">
    <text evidence="5">Homodimer.</text>
</comment>
<keyword evidence="3 5" id="KW-0456">Lyase</keyword>
<feature type="active site" description="Proton donor/acceptor" evidence="5">
    <location>
        <position position="147"/>
    </location>
</feature>
<name>A0A172ZDK7_9BACL</name>
<organism evidence="6 7">
    <name type="scientific">Paenibacillus bovis</name>
    <dbReference type="NCBI Taxonomy" id="1616788"/>
    <lineage>
        <taxon>Bacteria</taxon>
        <taxon>Bacillati</taxon>
        <taxon>Bacillota</taxon>
        <taxon>Bacilli</taxon>
        <taxon>Bacillales</taxon>
        <taxon>Paenibacillaceae</taxon>
        <taxon>Paenibacillus</taxon>
    </lineage>
</organism>
<feature type="active site" description="Schiff-base intermediate with substrate" evidence="5">
    <location>
        <position position="174"/>
    </location>
</feature>
<evidence type="ECO:0000256" key="5">
    <source>
        <dbReference type="HAMAP-Rule" id="MF_00214"/>
    </source>
</evidence>
<dbReference type="PANTHER" id="PTHR43699">
    <property type="entry name" value="3-DEHYDROQUINATE DEHYDRATASE"/>
    <property type="match status" value="1"/>
</dbReference>
<comment type="pathway">
    <text evidence="5">Metabolic intermediate biosynthesis; chorismate biosynthesis; chorismate from D-erythrose 4-phosphate and phosphoenolpyruvate: step 3/7.</text>
</comment>
<dbReference type="HAMAP" id="MF_00214">
    <property type="entry name" value="AroD"/>
    <property type="match status" value="1"/>
</dbReference>
<dbReference type="PROSITE" id="PS01028">
    <property type="entry name" value="DEHYDROQUINASE_I"/>
    <property type="match status" value="1"/>
</dbReference>
<feature type="binding site" evidence="5">
    <location>
        <position position="239"/>
    </location>
    <ligand>
        <name>3-dehydroquinate</name>
        <dbReference type="ChEBI" id="CHEBI:32364"/>
    </ligand>
</feature>
<dbReference type="InterPro" id="IPR001381">
    <property type="entry name" value="DHquinase_I"/>
</dbReference>
<dbReference type="InterPro" id="IPR050146">
    <property type="entry name" value="Type-I_3-dehydroquinase"/>
</dbReference>
<dbReference type="KEGG" id="pbv:AR543_06865"/>
<dbReference type="InterPro" id="IPR013785">
    <property type="entry name" value="Aldolase_TIM"/>
</dbReference>
<dbReference type="STRING" id="1616788.AR543_06865"/>
<dbReference type="EC" id="4.2.1.10" evidence="5"/>
<dbReference type="Gene3D" id="3.20.20.70">
    <property type="entry name" value="Aldolase class I"/>
    <property type="match status" value="1"/>
</dbReference>
<reference evidence="6 7" key="2">
    <citation type="journal article" date="2016" name="Int. J. Syst. Evol. Microbiol.">
        <title>Paenibacillus bovis sp. nov., isolated from raw yak (Bos grunniens) milk.</title>
        <authorList>
            <person name="Gao C."/>
            <person name="Han J."/>
            <person name="Liu Z."/>
            <person name="Xu X."/>
            <person name="Hang F."/>
            <person name="Wu Z."/>
        </authorList>
    </citation>
    <scope>NUCLEOTIDE SEQUENCE [LARGE SCALE GENOMIC DNA]</scope>
    <source>
        <strain evidence="6 7">BD3526</strain>
    </source>
</reference>
<gene>
    <name evidence="5" type="primary">aroD</name>
    <name evidence="6" type="ORF">AR543_06865</name>
</gene>
<feature type="binding site" evidence="5">
    <location>
        <position position="216"/>
    </location>
    <ligand>
        <name>3-dehydroquinate</name>
        <dbReference type="ChEBI" id="CHEBI:32364"/>
    </ligand>
</feature>
<keyword evidence="7" id="KW-1185">Reference proteome</keyword>
<comment type="function">
    <text evidence="5">Involved in the third step of the chorismate pathway, which leads to the biosynthesis of aromatic amino acids. Catalyzes the cis-dehydration of 3-dehydroquinate (DHQ) and introduces the first double bond of the aromatic ring to yield 3-dehydroshikimate.</text>
</comment>
<evidence type="ECO:0000256" key="2">
    <source>
        <dbReference type="ARBA" id="ARBA00023141"/>
    </source>
</evidence>
<dbReference type="UniPathway" id="UPA00053">
    <property type="reaction ID" value="UER00086"/>
</dbReference>
<dbReference type="OrthoDB" id="9813659at2"/>
<dbReference type="RefSeq" id="WP_060532978.1">
    <property type="nucleotide sequence ID" value="NZ_CP013023.1"/>
</dbReference>
<evidence type="ECO:0000256" key="4">
    <source>
        <dbReference type="ARBA" id="ARBA00023270"/>
    </source>
</evidence>
<dbReference type="CDD" id="cd00502">
    <property type="entry name" value="DHQase_I"/>
    <property type="match status" value="1"/>
</dbReference>
<comment type="catalytic activity">
    <reaction evidence="1 5">
        <text>3-dehydroquinate = 3-dehydroshikimate + H2O</text>
        <dbReference type="Rhea" id="RHEA:21096"/>
        <dbReference type="ChEBI" id="CHEBI:15377"/>
        <dbReference type="ChEBI" id="CHEBI:16630"/>
        <dbReference type="ChEBI" id="CHEBI:32364"/>
        <dbReference type="EC" id="4.2.1.10"/>
    </reaction>
</comment>
<evidence type="ECO:0000256" key="3">
    <source>
        <dbReference type="ARBA" id="ARBA00023239"/>
    </source>
</evidence>
<dbReference type="GO" id="GO:0009073">
    <property type="term" value="P:aromatic amino acid family biosynthetic process"/>
    <property type="evidence" value="ECO:0007669"/>
    <property type="project" value="UniProtKB-KW"/>
</dbReference>
<dbReference type="NCBIfam" id="TIGR01093">
    <property type="entry name" value="aroD"/>
    <property type="match status" value="1"/>
</dbReference>
<feature type="binding site" evidence="5">
    <location>
        <begin position="50"/>
        <end position="52"/>
    </location>
    <ligand>
        <name>3-dehydroquinate</name>
        <dbReference type="ChEBI" id="CHEBI:32364"/>
    </ligand>
</feature>
<dbReference type="EMBL" id="CP013023">
    <property type="protein sequence ID" value="ANF95751.1"/>
    <property type="molecule type" value="Genomic_DNA"/>
</dbReference>
<dbReference type="InterPro" id="IPR018508">
    <property type="entry name" value="3-dehydroquinate_DH_AS"/>
</dbReference>
<dbReference type="FunFam" id="3.20.20.70:FF:000047">
    <property type="entry name" value="3-dehydroquinate dehydratase"/>
    <property type="match status" value="1"/>
</dbReference>
<keyword evidence="4 5" id="KW-0704">Schiff base</keyword>
<sequence>MTHTIKPVIAKHVSIGEGIPKICVSLIGRTIEEIRQEALAMQAADVDVVEWRVDFYEDVEDTGKVKEALNSIRAILPSRPLIFTFRTSREGGERHMDEDTYFRLNEEVILTGQADLVDIELFMNEDRIRSIIDIAHQNDMHVIISNHDFQQTPPKEELLSRMHKALELGGDIPKISMMPQKTSDVLTLLDATCTMHEQTDHPIITISMSGKGMVSRIAGELFGSALTFGSLRNESAPGQVPVQDLRQTLKLFHANL</sequence>
<dbReference type="GO" id="GO:0003855">
    <property type="term" value="F:3-dehydroquinate dehydratase activity"/>
    <property type="evidence" value="ECO:0007669"/>
    <property type="project" value="UniProtKB-UniRule"/>
</dbReference>
<keyword evidence="5" id="KW-0028">Amino-acid biosynthesis</keyword>
<keyword evidence="2 5" id="KW-0057">Aromatic amino acid biosynthesis</keyword>
<accession>A0A172ZDK7</accession>
<reference evidence="7" key="1">
    <citation type="submission" date="2015-10" db="EMBL/GenBank/DDBJ databases">
        <title>Genome of Paenibacillus bovis sp. nov.</title>
        <authorList>
            <person name="Wu Z."/>
            <person name="Gao C."/>
            <person name="Liu Z."/>
            <person name="Zheng H."/>
        </authorList>
    </citation>
    <scope>NUCLEOTIDE SEQUENCE [LARGE SCALE GENOMIC DNA]</scope>
    <source>
        <strain evidence="7">BD3526</strain>
    </source>
</reference>
<dbReference type="Proteomes" id="UP000078148">
    <property type="component" value="Chromosome"/>
</dbReference>
<dbReference type="GO" id="GO:0009423">
    <property type="term" value="P:chorismate biosynthetic process"/>
    <property type="evidence" value="ECO:0007669"/>
    <property type="project" value="UniProtKB-UniRule"/>
</dbReference>
<comment type="similarity">
    <text evidence="5">Belongs to the type-I 3-dehydroquinase family.</text>
</comment>
<evidence type="ECO:0000313" key="7">
    <source>
        <dbReference type="Proteomes" id="UP000078148"/>
    </source>
</evidence>
<feature type="binding site" evidence="5">
    <location>
        <position position="235"/>
    </location>
    <ligand>
        <name>3-dehydroquinate</name>
        <dbReference type="ChEBI" id="CHEBI:32364"/>
    </ligand>
</feature>
<protein>
    <recommendedName>
        <fullName evidence="5">3-dehydroquinate dehydratase</fullName>
        <shortName evidence="5">3-dehydroquinase</shortName>
        <ecNumber evidence="5">4.2.1.10</ecNumber>
    </recommendedName>
    <alternativeName>
        <fullName evidence="5">Type I DHQase</fullName>
    </alternativeName>
    <alternativeName>
        <fullName evidence="5">Type I dehydroquinase</fullName>
        <shortName evidence="5">DHQ1</shortName>
    </alternativeName>
</protein>
<dbReference type="AlphaFoldDB" id="A0A172ZDK7"/>
<dbReference type="GO" id="GO:0008652">
    <property type="term" value="P:amino acid biosynthetic process"/>
    <property type="evidence" value="ECO:0007669"/>
    <property type="project" value="UniProtKB-KW"/>
</dbReference>